<comment type="subcellular location">
    <subcellularLocation>
        <location evidence="1">Membrane</location>
    </subcellularLocation>
</comment>
<feature type="transmembrane region" description="Helical" evidence="5">
    <location>
        <begin position="112"/>
        <end position="131"/>
    </location>
</feature>
<keyword evidence="2 5" id="KW-0812">Transmembrane</keyword>
<evidence type="ECO:0000256" key="4">
    <source>
        <dbReference type="ARBA" id="ARBA00023136"/>
    </source>
</evidence>
<dbReference type="GO" id="GO:0005506">
    <property type="term" value="F:iron ion binding"/>
    <property type="evidence" value="ECO:0007669"/>
    <property type="project" value="InterPro"/>
</dbReference>
<gene>
    <name evidence="7" type="ORF">RDB_LOCUS5350</name>
</gene>
<evidence type="ECO:0000259" key="6">
    <source>
        <dbReference type="Pfam" id="PF04116"/>
    </source>
</evidence>
<accession>A0A8H2WNT6</accession>
<organism evidence="7 8">
    <name type="scientific">Rhizoctonia solani</name>
    <dbReference type="NCBI Taxonomy" id="456999"/>
    <lineage>
        <taxon>Eukaryota</taxon>
        <taxon>Fungi</taxon>
        <taxon>Dikarya</taxon>
        <taxon>Basidiomycota</taxon>
        <taxon>Agaricomycotina</taxon>
        <taxon>Agaricomycetes</taxon>
        <taxon>Cantharellales</taxon>
        <taxon>Ceratobasidiaceae</taxon>
        <taxon>Rhizoctonia</taxon>
    </lineage>
</organism>
<evidence type="ECO:0000256" key="5">
    <source>
        <dbReference type="SAM" id="Phobius"/>
    </source>
</evidence>
<proteinExistence type="predicted"/>
<dbReference type="GO" id="GO:0008610">
    <property type="term" value="P:lipid biosynthetic process"/>
    <property type="evidence" value="ECO:0007669"/>
    <property type="project" value="InterPro"/>
</dbReference>
<evidence type="ECO:0000313" key="8">
    <source>
        <dbReference type="Proteomes" id="UP000663841"/>
    </source>
</evidence>
<reference evidence="7" key="1">
    <citation type="submission" date="2021-01" db="EMBL/GenBank/DDBJ databases">
        <authorList>
            <person name="Kaushik A."/>
        </authorList>
    </citation>
    <scope>NUCLEOTIDE SEQUENCE</scope>
    <source>
        <strain evidence="7">AG3-T5</strain>
    </source>
</reference>
<keyword evidence="4 5" id="KW-0472">Membrane</keyword>
<protein>
    <recommendedName>
        <fullName evidence="6">Fatty acid hydroxylase domain-containing protein</fullName>
    </recommendedName>
</protein>
<evidence type="ECO:0000256" key="3">
    <source>
        <dbReference type="ARBA" id="ARBA00022989"/>
    </source>
</evidence>
<dbReference type="Pfam" id="PF04116">
    <property type="entry name" value="FA_hydroxylase"/>
    <property type="match status" value="1"/>
</dbReference>
<evidence type="ECO:0000313" key="7">
    <source>
        <dbReference type="EMBL" id="CAE6398766.1"/>
    </source>
</evidence>
<dbReference type="InterPro" id="IPR006694">
    <property type="entry name" value="Fatty_acid_hydroxylase"/>
</dbReference>
<comment type="caution">
    <text evidence="7">The sequence shown here is derived from an EMBL/GenBank/DDBJ whole genome shotgun (WGS) entry which is preliminary data.</text>
</comment>
<dbReference type="AlphaFoldDB" id="A0A8H2WNT6"/>
<dbReference type="InterPro" id="IPR050307">
    <property type="entry name" value="Sterol_Desaturase_Related"/>
</dbReference>
<dbReference type="EMBL" id="CAJMWW010000015">
    <property type="protein sequence ID" value="CAE6398766.1"/>
    <property type="molecule type" value="Genomic_DNA"/>
</dbReference>
<feature type="domain" description="Fatty acid hydroxylase" evidence="6">
    <location>
        <begin position="191"/>
        <end position="327"/>
    </location>
</feature>
<feature type="transmembrane region" description="Helical" evidence="5">
    <location>
        <begin position="182"/>
        <end position="205"/>
    </location>
</feature>
<dbReference type="GO" id="GO:0016020">
    <property type="term" value="C:membrane"/>
    <property type="evidence" value="ECO:0007669"/>
    <property type="project" value="UniProtKB-SubCell"/>
</dbReference>
<dbReference type="Proteomes" id="UP000663841">
    <property type="component" value="Unassembled WGS sequence"/>
</dbReference>
<keyword evidence="3 5" id="KW-1133">Transmembrane helix</keyword>
<sequence>MAAEASNLTTLLLTSPSQGATTTTMAMNVTSAFYDSLVPSPLTYPWYHSANPDLLHWISDKHLSLAAPVAAYWVLSLFFHAIDTFQPPFFDKYRLHESEEVKSRNLVSRTDVIWAVFLQHIIQTVLGYFHIDETGSETSYNHAAGMLYWAPWVVHVVRLACGPVTAEQILDSYGQGLVHFTYWWFIPSVQFIFALFVMDTWQYFLHRLFHVNKYLYRKFHSVHHRLYVPYAYGALYNHWFEGLVLDTLGAAVSHYLSGMGIRQGIFLFAFSTLKTVDDHCGYALPFDPFQMFFGNNAPYHDVHHQSYGLKKNFSQPFFVHWDTILGTKMEPRTLKDRADARLKKKEKEL</sequence>
<evidence type="ECO:0000256" key="1">
    <source>
        <dbReference type="ARBA" id="ARBA00004370"/>
    </source>
</evidence>
<evidence type="ECO:0000256" key="2">
    <source>
        <dbReference type="ARBA" id="ARBA00022692"/>
    </source>
</evidence>
<dbReference type="GO" id="GO:0016491">
    <property type="term" value="F:oxidoreductase activity"/>
    <property type="evidence" value="ECO:0007669"/>
    <property type="project" value="InterPro"/>
</dbReference>
<name>A0A8H2WNT6_9AGAM</name>
<dbReference type="PANTHER" id="PTHR11863">
    <property type="entry name" value="STEROL DESATURASE"/>
    <property type="match status" value="1"/>
</dbReference>